<gene>
    <name evidence="2" type="ORF">PAPOLLO_LOCUS1613</name>
</gene>
<dbReference type="EMBL" id="CAJQZP010000088">
    <property type="protein sequence ID" value="CAG4938218.1"/>
    <property type="molecule type" value="Genomic_DNA"/>
</dbReference>
<sequence>MFLSFDTTPANMLLGTLILPLITVVTSEPSNKCSTCIRVDSSCYSIVYLFDLQAPFRNTVVIHKMGVLRSTNVLYYTFEPTLDDVEYYKIGFVSLDNPEQMGIISAGNKVMNFGTFDIDQSNEFVYLGGSDGIFVLETKENILASFSSRGDSIQNLFYKGNIYFVTYGQNKIIRKKGDNFEIYLESDRIKNFVITKNDVVVYLSIFGLFASKRNETVLLSKNAFFRGITMDLDDVVHVWWVDGIYKVVLEKNLSDSKIEMIAHLPDIGSVVFGNTNNILFTSDRSLYTLIKTNMTIC</sequence>
<reference evidence="2" key="1">
    <citation type="submission" date="2021-04" db="EMBL/GenBank/DDBJ databases">
        <authorList>
            <person name="Tunstrom K."/>
        </authorList>
    </citation>
    <scope>NUCLEOTIDE SEQUENCE</scope>
</reference>
<dbReference type="OrthoDB" id="7076776at2759"/>
<keyword evidence="1" id="KW-0732">Signal</keyword>
<organism evidence="2 3">
    <name type="scientific">Parnassius apollo</name>
    <name type="common">Apollo butterfly</name>
    <name type="synonym">Papilio apollo</name>
    <dbReference type="NCBI Taxonomy" id="110799"/>
    <lineage>
        <taxon>Eukaryota</taxon>
        <taxon>Metazoa</taxon>
        <taxon>Ecdysozoa</taxon>
        <taxon>Arthropoda</taxon>
        <taxon>Hexapoda</taxon>
        <taxon>Insecta</taxon>
        <taxon>Pterygota</taxon>
        <taxon>Neoptera</taxon>
        <taxon>Endopterygota</taxon>
        <taxon>Lepidoptera</taxon>
        <taxon>Glossata</taxon>
        <taxon>Ditrysia</taxon>
        <taxon>Papilionoidea</taxon>
        <taxon>Papilionidae</taxon>
        <taxon>Parnassiinae</taxon>
        <taxon>Parnassini</taxon>
        <taxon>Parnassius</taxon>
        <taxon>Parnassius</taxon>
    </lineage>
</organism>
<feature type="chain" id="PRO_5035928219" evidence="1">
    <location>
        <begin position="28"/>
        <end position="297"/>
    </location>
</feature>
<evidence type="ECO:0000313" key="2">
    <source>
        <dbReference type="EMBL" id="CAG4938218.1"/>
    </source>
</evidence>
<keyword evidence="3" id="KW-1185">Reference proteome</keyword>
<proteinExistence type="predicted"/>
<dbReference type="Proteomes" id="UP000691718">
    <property type="component" value="Unassembled WGS sequence"/>
</dbReference>
<accession>A0A8S3W3I4</accession>
<dbReference type="AlphaFoldDB" id="A0A8S3W3I4"/>
<protein>
    <submittedName>
        <fullName evidence="2">(apollo) hypothetical protein</fullName>
    </submittedName>
</protein>
<evidence type="ECO:0000313" key="3">
    <source>
        <dbReference type="Proteomes" id="UP000691718"/>
    </source>
</evidence>
<evidence type="ECO:0000256" key="1">
    <source>
        <dbReference type="SAM" id="SignalP"/>
    </source>
</evidence>
<comment type="caution">
    <text evidence="2">The sequence shown here is derived from an EMBL/GenBank/DDBJ whole genome shotgun (WGS) entry which is preliminary data.</text>
</comment>
<feature type="signal peptide" evidence="1">
    <location>
        <begin position="1"/>
        <end position="27"/>
    </location>
</feature>
<name>A0A8S3W3I4_PARAO</name>